<keyword evidence="2" id="KW-0732">Signal</keyword>
<dbReference type="OrthoDB" id="3205221at2"/>
<evidence type="ECO:0000313" key="5">
    <source>
        <dbReference type="Proteomes" id="UP000248806"/>
    </source>
</evidence>
<evidence type="ECO:0000313" key="4">
    <source>
        <dbReference type="EMBL" id="PZW22518.1"/>
    </source>
</evidence>
<dbReference type="AlphaFoldDB" id="A0A326U056"/>
<accession>A0A326U056</accession>
<proteinExistence type="inferred from homology"/>
<evidence type="ECO:0000256" key="2">
    <source>
        <dbReference type="ARBA" id="ARBA00022729"/>
    </source>
</evidence>
<name>A0A326U056_THEHA</name>
<dbReference type="InterPro" id="IPR028082">
    <property type="entry name" value="Peripla_BP_I"/>
</dbReference>
<dbReference type="PANTHER" id="PTHR30483">
    <property type="entry name" value="LEUCINE-SPECIFIC-BINDING PROTEIN"/>
    <property type="match status" value="1"/>
</dbReference>
<dbReference type="PANTHER" id="PTHR30483:SF37">
    <property type="entry name" value="ABC TRANSPORTER SUBSTRATE-BINDING PROTEIN"/>
    <property type="match status" value="1"/>
</dbReference>
<evidence type="ECO:0000259" key="3">
    <source>
        <dbReference type="Pfam" id="PF13458"/>
    </source>
</evidence>
<dbReference type="InterPro" id="IPR028081">
    <property type="entry name" value="Leu-bd"/>
</dbReference>
<comment type="caution">
    <text evidence="4">The sequence shown here is derived from an EMBL/GenBank/DDBJ whole genome shotgun (WGS) entry which is preliminary data.</text>
</comment>
<keyword evidence="5" id="KW-1185">Reference proteome</keyword>
<dbReference type="Proteomes" id="UP000248806">
    <property type="component" value="Unassembled WGS sequence"/>
</dbReference>
<dbReference type="EMBL" id="QKUF01000032">
    <property type="protein sequence ID" value="PZW22518.1"/>
    <property type="molecule type" value="Genomic_DNA"/>
</dbReference>
<comment type="similarity">
    <text evidence="1">Belongs to the leucine-binding protein family.</text>
</comment>
<organism evidence="4 5">
    <name type="scientific">Thermosporothrix hazakensis</name>
    <dbReference type="NCBI Taxonomy" id="644383"/>
    <lineage>
        <taxon>Bacteria</taxon>
        <taxon>Bacillati</taxon>
        <taxon>Chloroflexota</taxon>
        <taxon>Ktedonobacteria</taxon>
        <taxon>Ktedonobacterales</taxon>
        <taxon>Thermosporotrichaceae</taxon>
        <taxon>Thermosporothrix</taxon>
    </lineage>
</organism>
<dbReference type="Gene3D" id="3.40.50.2300">
    <property type="match status" value="2"/>
</dbReference>
<evidence type="ECO:0000256" key="1">
    <source>
        <dbReference type="ARBA" id="ARBA00010062"/>
    </source>
</evidence>
<reference evidence="4 5" key="1">
    <citation type="submission" date="2018-06" db="EMBL/GenBank/DDBJ databases">
        <title>Genomic Encyclopedia of Archaeal and Bacterial Type Strains, Phase II (KMG-II): from individual species to whole genera.</title>
        <authorList>
            <person name="Goeker M."/>
        </authorList>
    </citation>
    <scope>NUCLEOTIDE SEQUENCE [LARGE SCALE GENOMIC DNA]</scope>
    <source>
        <strain evidence="4 5">ATCC BAA-1881</strain>
    </source>
</reference>
<sequence length="344" mass="37440">MPVLRAALVTPLSGPLALYGRASAAALCLWAKQAAQLPAGYTGVTLDVYDSEADALQAMLSNYPDVVFGPYGSGPMLRVARSCTRLIWNHGGANSRLAQFPHVINVLSPASMYFASGLRALHTMYPALRTVSLFHSTTGFGRDVAAGAQEEAQRLQMSVQSVAFPSGQASARIGLIPPAECLLVVGNFADEQAIISQVRERAWRFVGCVGAGVEEVLTPEQREGLLGPAQWVARTALEPDEGPDARWFVTRYRQEVGSDPPYAAAQAFAAGIVYARCLRETGNPDEKLIQAAAQRLTCRTLFGAFRLEQGKQVGHQIVLVQWQQGQRRVVWPLEQAERPLYSFR</sequence>
<feature type="domain" description="Leucine-binding protein" evidence="3">
    <location>
        <begin position="5"/>
        <end position="325"/>
    </location>
</feature>
<gene>
    <name evidence="4" type="ORF">EI42_05424</name>
</gene>
<dbReference type="Pfam" id="PF13458">
    <property type="entry name" value="Peripla_BP_6"/>
    <property type="match status" value="1"/>
</dbReference>
<dbReference type="RefSeq" id="WP_111325684.1">
    <property type="nucleotide sequence ID" value="NZ_BIFX01000002.1"/>
</dbReference>
<dbReference type="InterPro" id="IPR051010">
    <property type="entry name" value="BCAA_transport"/>
</dbReference>
<dbReference type="SUPFAM" id="SSF53822">
    <property type="entry name" value="Periplasmic binding protein-like I"/>
    <property type="match status" value="1"/>
</dbReference>
<protein>
    <submittedName>
        <fullName evidence="4">Amino acid/amide ABC transporter substrate-binding protein (HAAT family)</fullName>
    </submittedName>
</protein>